<feature type="chain" id="PRO_5032595272" description="Secreted protein" evidence="1">
    <location>
        <begin position="38"/>
        <end position="112"/>
    </location>
</feature>
<accession>A0A830HLC9</accession>
<comment type="caution">
    <text evidence="2">The sequence shown here is derived from an EMBL/GenBank/DDBJ whole genome shotgun (WGS) entry which is preliminary data.</text>
</comment>
<evidence type="ECO:0008006" key="4">
    <source>
        <dbReference type="Google" id="ProtNLM"/>
    </source>
</evidence>
<protein>
    <recommendedName>
        <fullName evidence="4">Secreted protein</fullName>
    </recommendedName>
</protein>
<keyword evidence="3" id="KW-1185">Reference proteome</keyword>
<proteinExistence type="predicted"/>
<sequence>MLAAGAGRGTSSCVDVLALVRLVVSLLLVVSPRGVTTTTTGICLLSRSTNPSQTCPMNAIISNAHLNTHLINIRFRRGRVVVGLVVAMANWRRSLSLSHHLKIIRIIIHNWT</sequence>
<keyword evidence="1" id="KW-0732">Signal</keyword>
<dbReference type="Proteomes" id="UP000660262">
    <property type="component" value="Unassembled WGS sequence"/>
</dbReference>
<evidence type="ECO:0000313" key="2">
    <source>
        <dbReference type="EMBL" id="GHP07984.1"/>
    </source>
</evidence>
<evidence type="ECO:0000313" key="3">
    <source>
        <dbReference type="Proteomes" id="UP000660262"/>
    </source>
</evidence>
<feature type="signal peptide" evidence="1">
    <location>
        <begin position="1"/>
        <end position="37"/>
    </location>
</feature>
<dbReference type="EMBL" id="BNJQ01000019">
    <property type="protein sequence ID" value="GHP07984.1"/>
    <property type="molecule type" value="Genomic_DNA"/>
</dbReference>
<evidence type="ECO:0000256" key="1">
    <source>
        <dbReference type="SAM" id="SignalP"/>
    </source>
</evidence>
<dbReference type="AlphaFoldDB" id="A0A830HLC9"/>
<organism evidence="2 3">
    <name type="scientific">Pycnococcus provasolii</name>
    <dbReference type="NCBI Taxonomy" id="41880"/>
    <lineage>
        <taxon>Eukaryota</taxon>
        <taxon>Viridiplantae</taxon>
        <taxon>Chlorophyta</taxon>
        <taxon>Pseudoscourfieldiophyceae</taxon>
        <taxon>Pseudoscourfieldiales</taxon>
        <taxon>Pycnococcaceae</taxon>
        <taxon>Pycnococcus</taxon>
    </lineage>
</organism>
<reference evidence="2" key="1">
    <citation type="submission" date="2020-10" db="EMBL/GenBank/DDBJ databases">
        <title>Unveiling of a novel bifunctional photoreceptor, Dualchrome1, isolated from a cosmopolitan green alga.</title>
        <authorList>
            <person name="Suzuki S."/>
            <person name="Kawachi M."/>
        </authorList>
    </citation>
    <scope>NUCLEOTIDE SEQUENCE</scope>
    <source>
        <strain evidence="2">NIES 2893</strain>
    </source>
</reference>
<gene>
    <name evidence="2" type="ORF">PPROV_000672600</name>
</gene>
<name>A0A830HLC9_9CHLO</name>